<name>A0A3N4MAA7_9BACT</name>
<evidence type="ECO:0000313" key="1">
    <source>
        <dbReference type="EMBL" id="RPD38626.1"/>
    </source>
</evidence>
<sequence>MRVSAQSASLEKKWTTDTTLRVPESVYFDAKSNVLFVANIDGQPWANDGQGFISKMSPDGKITSLHWVDGLNSPKGMGIHGNRLYVADMSQVVEIDIAKGAIVTRHAIPDALNLNDLSVDPKGTVYVTDSKRKKVHTLINGKSAVLLDSATNGLKGPNGVLYRADGLLVLDAGAVFRAGKDGKLTKLADVTRGTDGIEHVQGDEYIVSCWQGEVFYVNIKTGTATKVLDTQANKLQSADIGYDAKKKIVYVPTFFGNNVSAYQLNVTK</sequence>
<proteinExistence type="predicted"/>
<protein>
    <submittedName>
        <fullName evidence="1">ATP/GTP-binding protein</fullName>
    </submittedName>
</protein>
<dbReference type="Proteomes" id="UP000279089">
    <property type="component" value="Unassembled WGS sequence"/>
</dbReference>
<gene>
    <name evidence="1" type="ORF">EG028_23205</name>
</gene>
<dbReference type="SUPFAM" id="SSF63829">
    <property type="entry name" value="Calcium-dependent phosphotriesterase"/>
    <property type="match status" value="1"/>
</dbReference>
<accession>A0A3N4MAA7</accession>
<dbReference type="Gene3D" id="2.120.10.30">
    <property type="entry name" value="TolB, C-terminal domain"/>
    <property type="match status" value="1"/>
</dbReference>
<keyword evidence="2" id="KW-1185">Reference proteome</keyword>
<dbReference type="OrthoDB" id="7675395at2"/>
<comment type="caution">
    <text evidence="1">The sequence shown here is derived from an EMBL/GenBank/DDBJ whole genome shotgun (WGS) entry which is preliminary data.</text>
</comment>
<reference evidence="2" key="1">
    <citation type="submission" date="2018-11" db="EMBL/GenBank/DDBJ databases">
        <title>Chitinophaga lutea sp.nov., isolate from arsenic contaminated soil.</title>
        <authorList>
            <person name="Zong Y."/>
        </authorList>
    </citation>
    <scope>NUCLEOTIDE SEQUENCE [LARGE SCALE GENOMIC DNA]</scope>
    <source>
        <strain evidence="2">YLT18</strain>
    </source>
</reference>
<dbReference type="AlphaFoldDB" id="A0A3N4MAA7"/>
<organism evidence="1 2">
    <name type="scientific">Chitinophaga barathri</name>
    <dbReference type="NCBI Taxonomy" id="1647451"/>
    <lineage>
        <taxon>Bacteria</taxon>
        <taxon>Pseudomonadati</taxon>
        <taxon>Bacteroidota</taxon>
        <taxon>Chitinophagia</taxon>
        <taxon>Chitinophagales</taxon>
        <taxon>Chitinophagaceae</taxon>
        <taxon>Chitinophaga</taxon>
    </lineage>
</organism>
<evidence type="ECO:0000313" key="2">
    <source>
        <dbReference type="Proteomes" id="UP000279089"/>
    </source>
</evidence>
<dbReference type="InterPro" id="IPR011042">
    <property type="entry name" value="6-blade_b-propeller_TolB-like"/>
</dbReference>
<dbReference type="EMBL" id="RMBX01000014">
    <property type="protein sequence ID" value="RPD38626.1"/>
    <property type="molecule type" value="Genomic_DNA"/>
</dbReference>